<accession>A0A059FN17</accession>
<dbReference type="Proteomes" id="UP000025171">
    <property type="component" value="Unassembled WGS sequence"/>
</dbReference>
<keyword evidence="3" id="KW-1185">Reference proteome</keyword>
<evidence type="ECO:0000313" key="2">
    <source>
        <dbReference type="EMBL" id="KCZ91883.1"/>
    </source>
</evidence>
<dbReference type="EMBL" id="ARYK01000005">
    <property type="protein sequence ID" value="KCZ91883.1"/>
    <property type="molecule type" value="Genomic_DNA"/>
</dbReference>
<sequence>MFTKDFVKPEPARPMIPQSVLDVVREAQAAGRRAEEKANLNMPFRARLRAREAVRPQSTLAIISGIQARPPAQAAKARPFRPAPPSRAPKRAMRAAPGQSGPLQIGRGGKGLALAGGGHDDDGGSSRLGDMSQFAFAGLAVLGLAGLSFMAADSALNGGFADQDGGDGQPDTFANGHPTPPAGDASVAAMAVASTPVGAAPVQWFDYRKLADTLAAQKASFQAAAAESAKADAAAARQAKAQAATAIAEAEAA</sequence>
<name>A0A059FN17_9PROT</name>
<proteinExistence type="predicted"/>
<dbReference type="AlphaFoldDB" id="A0A059FN17"/>
<dbReference type="STRING" id="1280950.HJO_12217"/>
<protein>
    <submittedName>
        <fullName evidence="2">Uncharacterized protein</fullName>
    </submittedName>
</protein>
<reference evidence="2 3" key="1">
    <citation type="journal article" date="2014" name="Antonie Van Leeuwenhoek">
        <title>Hyphomonas beringensis sp. nov. and Hyphomonas chukchiensis sp. nov., isolated from surface seawater of the Bering Sea and Chukchi Sea.</title>
        <authorList>
            <person name="Li C."/>
            <person name="Lai Q."/>
            <person name="Li G."/>
            <person name="Dong C."/>
            <person name="Wang J."/>
            <person name="Liao Y."/>
            <person name="Shao Z."/>
        </authorList>
    </citation>
    <scope>NUCLEOTIDE SEQUENCE [LARGE SCALE GENOMIC DNA]</scope>
    <source>
        <strain evidence="2 3">MHS-2</strain>
    </source>
</reference>
<dbReference type="eggNOG" id="COG4249">
    <property type="taxonomic scope" value="Bacteria"/>
</dbReference>
<feature type="compositionally biased region" description="Gly residues" evidence="1">
    <location>
        <begin position="106"/>
        <end position="117"/>
    </location>
</feature>
<gene>
    <name evidence="2" type="ORF">HJO_12217</name>
</gene>
<feature type="region of interest" description="Disordered" evidence="1">
    <location>
        <begin position="161"/>
        <end position="182"/>
    </location>
</feature>
<evidence type="ECO:0000256" key="1">
    <source>
        <dbReference type="SAM" id="MobiDB-lite"/>
    </source>
</evidence>
<feature type="region of interest" description="Disordered" evidence="1">
    <location>
        <begin position="69"/>
        <end position="126"/>
    </location>
</feature>
<organism evidence="2 3">
    <name type="scientific">Hyphomonas johnsonii MHS-2</name>
    <dbReference type="NCBI Taxonomy" id="1280950"/>
    <lineage>
        <taxon>Bacteria</taxon>
        <taxon>Pseudomonadati</taxon>
        <taxon>Pseudomonadota</taxon>
        <taxon>Alphaproteobacteria</taxon>
        <taxon>Hyphomonadales</taxon>
        <taxon>Hyphomonadaceae</taxon>
        <taxon>Hyphomonas</taxon>
    </lineage>
</organism>
<feature type="non-terminal residue" evidence="2">
    <location>
        <position position="253"/>
    </location>
</feature>
<comment type="caution">
    <text evidence="2">The sequence shown here is derived from an EMBL/GenBank/DDBJ whole genome shotgun (WGS) entry which is preliminary data.</text>
</comment>
<evidence type="ECO:0000313" key="3">
    <source>
        <dbReference type="Proteomes" id="UP000025171"/>
    </source>
</evidence>